<evidence type="ECO:0000256" key="8">
    <source>
        <dbReference type="ARBA" id="ARBA00023136"/>
    </source>
</evidence>
<sequence>MSTFRAELRTQVRLAGPVVLAQLGMMAMGTVDTVMVGHLPADGTARIALAAVGMGNVIFFAGASFAMGVLMSLDPVVSQALGARDRTAIGLGVQRGFVLAALLTLLVLAPVPFADRILALLDQPDEVVPVTSAYLRAIAPSVPLFLIFAVLRQSLQAMHVLRPMLIAIAIANVANVLFNWALIFGKFGLPALGAVGSGHATTLSRLVMVAALLVFSWPVLREHVRPWHRQALSLKPLLRMLKVGVPVGFQSSLEFWAFGMVTLLMGRLGSLEQAAHMVAIQLASISFMVPLGVSAAGAVRVGYNVGRGDPPAVRRSAAVSLLLGLLVMSFSAILFLLLPETLTGLFSNDEQIVALAASLLPLAAAFQLFDGTQVVALGCLRGVGDTMAPMVINLIGYWAVGFPVGYWLAFHGGAGPHGLWWGLVAGLATVAVVLALRVRSRLAGELRRIDLEGGSESEGYPG</sequence>
<keyword evidence="8 10" id="KW-0472">Membrane</keyword>
<evidence type="ECO:0000256" key="4">
    <source>
        <dbReference type="ARBA" id="ARBA00022475"/>
    </source>
</evidence>
<keyword evidence="12" id="KW-1185">Reference proteome</keyword>
<evidence type="ECO:0000256" key="2">
    <source>
        <dbReference type="ARBA" id="ARBA00022448"/>
    </source>
</evidence>
<feature type="transmembrane region" description="Helical" evidence="10">
    <location>
        <begin position="47"/>
        <end position="71"/>
    </location>
</feature>
<keyword evidence="7" id="KW-0406">Ion transport</keyword>
<protein>
    <recommendedName>
        <fullName evidence="9">Multidrug-efflux transporter</fullName>
    </recommendedName>
</protein>
<reference evidence="11 12" key="1">
    <citation type="submission" date="2019-02" db="EMBL/GenBank/DDBJ databases">
        <title>Deep-cultivation of Planctomycetes and their phenomic and genomic characterization uncovers novel biology.</title>
        <authorList>
            <person name="Wiegand S."/>
            <person name="Jogler M."/>
            <person name="Boedeker C."/>
            <person name="Pinto D."/>
            <person name="Vollmers J."/>
            <person name="Rivas-Marin E."/>
            <person name="Kohn T."/>
            <person name="Peeters S.H."/>
            <person name="Heuer A."/>
            <person name="Rast P."/>
            <person name="Oberbeckmann S."/>
            <person name="Bunk B."/>
            <person name="Jeske O."/>
            <person name="Meyerdierks A."/>
            <person name="Storesund J.E."/>
            <person name="Kallscheuer N."/>
            <person name="Luecker S."/>
            <person name="Lage O.M."/>
            <person name="Pohl T."/>
            <person name="Merkel B.J."/>
            <person name="Hornburger P."/>
            <person name="Mueller R.-W."/>
            <person name="Bruemmer F."/>
            <person name="Labrenz M."/>
            <person name="Spormann A.M."/>
            <person name="Op den Camp H."/>
            <person name="Overmann J."/>
            <person name="Amann R."/>
            <person name="Jetten M.S.M."/>
            <person name="Mascher T."/>
            <person name="Medema M.H."/>
            <person name="Devos D.P."/>
            <person name="Kaster A.-K."/>
            <person name="Ovreas L."/>
            <person name="Rohde M."/>
            <person name="Galperin M.Y."/>
            <person name="Jogler C."/>
        </authorList>
    </citation>
    <scope>NUCLEOTIDE SEQUENCE [LARGE SCALE GENOMIC DNA]</scope>
    <source>
        <strain evidence="11 12">Pla133</strain>
    </source>
</reference>
<proteinExistence type="predicted"/>
<name>A0A518BIG7_9BACT</name>
<feature type="transmembrane region" description="Helical" evidence="10">
    <location>
        <begin position="241"/>
        <end position="266"/>
    </location>
</feature>
<dbReference type="PANTHER" id="PTHR43298:SF2">
    <property type="entry name" value="FMN_FAD EXPORTER YEEO-RELATED"/>
    <property type="match status" value="1"/>
</dbReference>
<keyword evidence="6 10" id="KW-1133">Transmembrane helix</keyword>
<evidence type="ECO:0000256" key="7">
    <source>
        <dbReference type="ARBA" id="ARBA00023065"/>
    </source>
</evidence>
<evidence type="ECO:0000256" key="6">
    <source>
        <dbReference type="ARBA" id="ARBA00022989"/>
    </source>
</evidence>
<feature type="transmembrane region" description="Helical" evidence="10">
    <location>
        <begin position="203"/>
        <end position="220"/>
    </location>
</feature>
<dbReference type="InterPro" id="IPR048279">
    <property type="entry name" value="MdtK-like"/>
</dbReference>
<evidence type="ECO:0000256" key="5">
    <source>
        <dbReference type="ARBA" id="ARBA00022692"/>
    </source>
</evidence>
<dbReference type="GO" id="GO:0042910">
    <property type="term" value="F:xenobiotic transmembrane transporter activity"/>
    <property type="evidence" value="ECO:0007669"/>
    <property type="project" value="InterPro"/>
</dbReference>
<dbReference type="Proteomes" id="UP000316921">
    <property type="component" value="Chromosome"/>
</dbReference>
<feature type="transmembrane region" description="Helical" evidence="10">
    <location>
        <begin position="133"/>
        <end position="151"/>
    </location>
</feature>
<feature type="transmembrane region" description="Helical" evidence="10">
    <location>
        <begin position="92"/>
        <end position="113"/>
    </location>
</feature>
<dbReference type="NCBIfam" id="TIGR00797">
    <property type="entry name" value="matE"/>
    <property type="match status" value="1"/>
</dbReference>
<evidence type="ECO:0000313" key="12">
    <source>
        <dbReference type="Proteomes" id="UP000316921"/>
    </source>
</evidence>
<dbReference type="CDD" id="cd13131">
    <property type="entry name" value="MATE_NorM_like"/>
    <property type="match status" value="1"/>
</dbReference>
<dbReference type="Pfam" id="PF01554">
    <property type="entry name" value="MatE"/>
    <property type="match status" value="2"/>
</dbReference>
<dbReference type="PIRSF" id="PIRSF006603">
    <property type="entry name" value="DinF"/>
    <property type="match status" value="1"/>
</dbReference>
<evidence type="ECO:0000256" key="3">
    <source>
        <dbReference type="ARBA" id="ARBA00022449"/>
    </source>
</evidence>
<organism evidence="11 12">
    <name type="scientific">Engelhardtia mirabilis</name>
    <dbReference type="NCBI Taxonomy" id="2528011"/>
    <lineage>
        <taxon>Bacteria</taxon>
        <taxon>Pseudomonadati</taxon>
        <taxon>Planctomycetota</taxon>
        <taxon>Planctomycetia</taxon>
        <taxon>Planctomycetia incertae sedis</taxon>
        <taxon>Engelhardtia</taxon>
    </lineage>
</organism>
<feature type="transmembrane region" description="Helical" evidence="10">
    <location>
        <begin position="163"/>
        <end position="183"/>
    </location>
</feature>
<dbReference type="KEGG" id="pbap:Pla133_18300"/>
<feature type="transmembrane region" description="Helical" evidence="10">
    <location>
        <begin position="12"/>
        <end position="35"/>
    </location>
</feature>
<keyword evidence="5 10" id="KW-0812">Transmembrane</keyword>
<dbReference type="RefSeq" id="WP_145064563.1">
    <property type="nucleotide sequence ID" value="NZ_CP036287.1"/>
</dbReference>
<dbReference type="InterPro" id="IPR002528">
    <property type="entry name" value="MATE_fam"/>
</dbReference>
<feature type="transmembrane region" description="Helical" evidence="10">
    <location>
        <begin position="278"/>
        <end position="299"/>
    </location>
</feature>
<gene>
    <name evidence="11" type="primary">norM</name>
    <name evidence="11" type="ORF">Pla133_18300</name>
</gene>
<dbReference type="AlphaFoldDB" id="A0A518BIG7"/>
<evidence type="ECO:0000256" key="9">
    <source>
        <dbReference type="ARBA" id="ARBA00031636"/>
    </source>
</evidence>
<keyword evidence="2" id="KW-0813">Transport</keyword>
<evidence type="ECO:0000256" key="10">
    <source>
        <dbReference type="SAM" id="Phobius"/>
    </source>
</evidence>
<dbReference type="EMBL" id="CP036287">
    <property type="protein sequence ID" value="QDU66754.1"/>
    <property type="molecule type" value="Genomic_DNA"/>
</dbReference>
<keyword evidence="4" id="KW-1003">Cell membrane</keyword>
<dbReference type="GO" id="GO:0005886">
    <property type="term" value="C:plasma membrane"/>
    <property type="evidence" value="ECO:0007669"/>
    <property type="project" value="UniProtKB-SubCell"/>
</dbReference>
<evidence type="ECO:0000256" key="1">
    <source>
        <dbReference type="ARBA" id="ARBA00004651"/>
    </source>
</evidence>
<dbReference type="PANTHER" id="PTHR43298">
    <property type="entry name" value="MULTIDRUG RESISTANCE PROTEIN NORM-RELATED"/>
    <property type="match status" value="1"/>
</dbReference>
<dbReference type="GO" id="GO:0006811">
    <property type="term" value="P:monoatomic ion transport"/>
    <property type="evidence" value="ECO:0007669"/>
    <property type="project" value="UniProtKB-KW"/>
</dbReference>
<dbReference type="InterPro" id="IPR050222">
    <property type="entry name" value="MATE_MdtK"/>
</dbReference>
<feature type="transmembrane region" description="Helical" evidence="10">
    <location>
        <begin position="420"/>
        <end position="438"/>
    </location>
</feature>
<feature type="transmembrane region" description="Helical" evidence="10">
    <location>
        <begin position="390"/>
        <end position="408"/>
    </location>
</feature>
<dbReference type="GO" id="GO:0015297">
    <property type="term" value="F:antiporter activity"/>
    <property type="evidence" value="ECO:0007669"/>
    <property type="project" value="UniProtKB-KW"/>
</dbReference>
<accession>A0A518BIG7</accession>
<keyword evidence="3" id="KW-0050">Antiport</keyword>
<comment type="subcellular location">
    <subcellularLocation>
        <location evidence="1">Cell membrane</location>
        <topology evidence="1">Multi-pass membrane protein</topology>
    </subcellularLocation>
</comment>
<evidence type="ECO:0000313" key="11">
    <source>
        <dbReference type="EMBL" id="QDU66754.1"/>
    </source>
</evidence>
<feature type="transmembrane region" description="Helical" evidence="10">
    <location>
        <begin position="351"/>
        <end position="369"/>
    </location>
</feature>
<feature type="transmembrane region" description="Helical" evidence="10">
    <location>
        <begin position="319"/>
        <end position="339"/>
    </location>
</feature>